<dbReference type="NCBIfam" id="TIGR03692">
    <property type="entry name" value="ATP_dep_HslV"/>
    <property type="match status" value="1"/>
</dbReference>
<reference evidence="10 11" key="1">
    <citation type="submission" date="2019-02" db="EMBL/GenBank/DDBJ databases">
        <title>Deep-cultivation of Planctomycetes and their phenomic and genomic characterization uncovers novel biology.</title>
        <authorList>
            <person name="Wiegand S."/>
            <person name="Jogler M."/>
            <person name="Boedeker C."/>
            <person name="Pinto D."/>
            <person name="Vollmers J."/>
            <person name="Rivas-Marin E."/>
            <person name="Kohn T."/>
            <person name="Peeters S.H."/>
            <person name="Heuer A."/>
            <person name="Rast P."/>
            <person name="Oberbeckmann S."/>
            <person name="Bunk B."/>
            <person name="Jeske O."/>
            <person name="Meyerdierks A."/>
            <person name="Storesund J.E."/>
            <person name="Kallscheuer N."/>
            <person name="Luecker S."/>
            <person name="Lage O.M."/>
            <person name="Pohl T."/>
            <person name="Merkel B.J."/>
            <person name="Hornburger P."/>
            <person name="Mueller R.-W."/>
            <person name="Bruemmer F."/>
            <person name="Labrenz M."/>
            <person name="Spormann A.M."/>
            <person name="Op Den Camp H."/>
            <person name="Overmann J."/>
            <person name="Amann R."/>
            <person name="Jetten M.S.M."/>
            <person name="Mascher T."/>
            <person name="Medema M.H."/>
            <person name="Devos D.P."/>
            <person name="Kaster A.-K."/>
            <person name="Ovreas L."/>
            <person name="Rohde M."/>
            <person name="Galperin M.Y."/>
            <person name="Jogler C."/>
        </authorList>
    </citation>
    <scope>NUCLEOTIDE SEQUENCE [LARGE SCALE GENOMIC DNA]</scope>
    <source>
        <strain evidence="10 11">CA54</strain>
    </source>
</reference>
<organism evidence="10 11">
    <name type="scientific">Symmachiella macrocystis</name>
    <dbReference type="NCBI Taxonomy" id="2527985"/>
    <lineage>
        <taxon>Bacteria</taxon>
        <taxon>Pseudomonadati</taxon>
        <taxon>Planctomycetota</taxon>
        <taxon>Planctomycetia</taxon>
        <taxon>Planctomycetales</taxon>
        <taxon>Planctomycetaceae</taxon>
        <taxon>Symmachiella</taxon>
    </lineage>
</organism>
<dbReference type="NCBIfam" id="NF003964">
    <property type="entry name" value="PRK05456.1"/>
    <property type="match status" value="1"/>
</dbReference>
<keyword evidence="9" id="KW-0915">Sodium</keyword>
<dbReference type="AlphaFoldDB" id="A0A5C6BU91"/>
<dbReference type="PANTHER" id="PTHR32194">
    <property type="entry name" value="METALLOPROTEASE TLDD"/>
    <property type="match status" value="1"/>
</dbReference>
<proteinExistence type="inferred from homology"/>
<dbReference type="EC" id="3.4.25.2" evidence="10"/>
<evidence type="ECO:0000313" key="11">
    <source>
        <dbReference type="Proteomes" id="UP000320735"/>
    </source>
</evidence>
<dbReference type="GO" id="GO:0004298">
    <property type="term" value="F:threonine-type endopeptidase activity"/>
    <property type="evidence" value="ECO:0007669"/>
    <property type="project" value="UniProtKB-KW"/>
</dbReference>
<dbReference type="Gene3D" id="3.60.20.10">
    <property type="entry name" value="Glutamine Phosphoribosylpyrophosphate, subunit 1, domain 1"/>
    <property type="match status" value="1"/>
</dbReference>
<comment type="caution">
    <text evidence="10">The sequence shown here is derived from an EMBL/GenBank/DDBJ whole genome shotgun (WGS) entry which is preliminary data.</text>
</comment>
<evidence type="ECO:0000256" key="6">
    <source>
        <dbReference type="ARBA" id="ARBA00022698"/>
    </source>
</evidence>
<keyword evidence="6" id="KW-0888">Threonine protease</keyword>
<comment type="similarity">
    <text evidence="2">Belongs to the peptidase T1B family. HslV subfamily.</text>
</comment>
<dbReference type="Proteomes" id="UP000320735">
    <property type="component" value="Unassembled WGS sequence"/>
</dbReference>
<keyword evidence="11" id="KW-1185">Reference proteome</keyword>
<dbReference type="InterPro" id="IPR023333">
    <property type="entry name" value="Proteasome_suB-type"/>
</dbReference>
<evidence type="ECO:0000313" key="10">
    <source>
        <dbReference type="EMBL" id="TWU14756.1"/>
    </source>
</evidence>
<evidence type="ECO:0000256" key="4">
    <source>
        <dbReference type="ARBA" id="ARBA00022533"/>
    </source>
</evidence>
<evidence type="ECO:0000256" key="1">
    <source>
        <dbReference type="ARBA" id="ARBA00004496"/>
    </source>
</evidence>
<dbReference type="EMBL" id="SJPP01000001">
    <property type="protein sequence ID" value="TWU14756.1"/>
    <property type="molecule type" value="Genomic_DNA"/>
</dbReference>
<protein>
    <submittedName>
        <fullName evidence="10">ATP-dependent protease subunit HslV</fullName>
        <ecNumber evidence="10">3.4.25.2</ecNumber>
    </submittedName>
</protein>
<dbReference type="InterPro" id="IPR001353">
    <property type="entry name" value="Proteasome_sua/b"/>
</dbReference>
<dbReference type="RefSeq" id="WP_146372029.1">
    <property type="nucleotide sequence ID" value="NZ_SJPP01000001.1"/>
</dbReference>
<keyword evidence="5 10" id="KW-0645">Protease</keyword>
<keyword evidence="8 10" id="KW-0378">Hydrolase</keyword>
<gene>
    <name evidence="10" type="primary">hslV</name>
    <name evidence="10" type="ORF">CA54_36250</name>
</gene>
<dbReference type="OrthoDB" id="9804884at2"/>
<name>A0A5C6BU91_9PLAN</name>
<sequence>MPQNKPKWRSTTILSVRRGNDVALGGDGQVTLGDTIMKADTKKIRWMLENKVLVGFAGSTADAFALMERFEAKAKDFPGNIPRAATELARDWRTDRILRKLEALMVVVSAEHSLLVTGQGDVIQPSDGIIGIGSGGSYATAAARALLRNTDLKSADIVKKSLEVAAEIDIYTNTEIVVEEFPCAK</sequence>
<dbReference type="GO" id="GO:0009376">
    <property type="term" value="C:HslUV protease complex"/>
    <property type="evidence" value="ECO:0007669"/>
    <property type="project" value="InterPro"/>
</dbReference>
<accession>A0A5C6BU91</accession>
<keyword evidence="3" id="KW-0963">Cytoplasm</keyword>
<keyword evidence="7" id="KW-0479">Metal-binding</keyword>
<dbReference type="GO" id="GO:0046872">
    <property type="term" value="F:metal ion binding"/>
    <property type="evidence" value="ECO:0007669"/>
    <property type="project" value="UniProtKB-KW"/>
</dbReference>
<dbReference type="PROSITE" id="PS51476">
    <property type="entry name" value="PROTEASOME_BETA_2"/>
    <property type="match status" value="1"/>
</dbReference>
<evidence type="ECO:0000256" key="9">
    <source>
        <dbReference type="ARBA" id="ARBA00023053"/>
    </source>
</evidence>
<dbReference type="SUPFAM" id="SSF56235">
    <property type="entry name" value="N-terminal nucleophile aminohydrolases (Ntn hydrolases)"/>
    <property type="match status" value="1"/>
</dbReference>
<dbReference type="InterPro" id="IPR022281">
    <property type="entry name" value="ATP-dep_Prtase_HsIV_su"/>
</dbReference>
<comment type="subcellular location">
    <subcellularLocation>
        <location evidence="1">Cytoplasm</location>
    </subcellularLocation>
</comment>
<evidence type="ECO:0000256" key="3">
    <source>
        <dbReference type="ARBA" id="ARBA00022490"/>
    </source>
</evidence>
<evidence type="ECO:0000256" key="5">
    <source>
        <dbReference type="ARBA" id="ARBA00022670"/>
    </source>
</evidence>
<dbReference type="GO" id="GO:0005839">
    <property type="term" value="C:proteasome core complex"/>
    <property type="evidence" value="ECO:0007669"/>
    <property type="project" value="InterPro"/>
</dbReference>
<dbReference type="Pfam" id="PF00227">
    <property type="entry name" value="Proteasome"/>
    <property type="match status" value="1"/>
</dbReference>
<evidence type="ECO:0000256" key="7">
    <source>
        <dbReference type="ARBA" id="ARBA00022723"/>
    </source>
</evidence>
<evidence type="ECO:0000256" key="2">
    <source>
        <dbReference type="ARBA" id="ARBA00006053"/>
    </source>
</evidence>
<dbReference type="InterPro" id="IPR029055">
    <property type="entry name" value="Ntn_hydrolases_N"/>
</dbReference>
<dbReference type="PANTHER" id="PTHR32194:SF0">
    <property type="entry name" value="ATP-DEPENDENT PROTEASE SUBUNIT HSLV"/>
    <property type="match status" value="1"/>
</dbReference>
<dbReference type="GO" id="GO:0051603">
    <property type="term" value="P:proteolysis involved in protein catabolic process"/>
    <property type="evidence" value="ECO:0007669"/>
    <property type="project" value="InterPro"/>
</dbReference>
<keyword evidence="4" id="KW-0021">Allosteric enzyme</keyword>
<evidence type="ECO:0000256" key="8">
    <source>
        <dbReference type="ARBA" id="ARBA00022801"/>
    </source>
</evidence>